<organism evidence="1 2">
    <name type="scientific">Aquimarina brevivitae</name>
    <dbReference type="NCBI Taxonomy" id="323412"/>
    <lineage>
        <taxon>Bacteria</taxon>
        <taxon>Pseudomonadati</taxon>
        <taxon>Bacteroidota</taxon>
        <taxon>Flavobacteriia</taxon>
        <taxon>Flavobacteriales</taxon>
        <taxon>Flavobacteriaceae</taxon>
        <taxon>Aquimarina</taxon>
    </lineage>
</organism>
<dbReference type="OrthoDB" id="663527at2"/>
<dbReference type="RefSeq" id="WP_130287915.1">
    <property type="nucleotide sequence ID" value="NZ_SGXE01000008.1"/>
</dbReference>
<dbReference type="AlphaFoldDB" id="A0A4Q7NTG0"/>
<proteinExistence type="predicted"/>
<reference evidence="1 2" key="1">
    <citation type="submission" date="2019-02" db="EMBL/GenBank/DDBJ databases">
        <title>Genomic Encyclopedia of Type Strains, Phase IV (KMG-IV): sequencing the most valuable type-strain genomes for metagenomic binning, comparative biology and taxonomic classification.</title>
        <authorList>
            <person name="Goeker M."/>
        </authorList>
    </citation>
    <scope>NUCLEOTIDE SEQUENCE [LARGE SCALE GENOMIC DNA]</scope>
    <source>
        <strain evidence="1 2">DSM 17196</strain>
    </source>
</reference>
<comment type="caution">
    <text evidence="1">The sequence shown here is derived from an EMBL/GenBank/DDBJ whole genome shotgun (WGS) entry which is preliminary data.</text>
</comment>
<dbReference type="EMBL" id="SGXE01000008">
    <property type="protein sequence ID" value="RZS90431.1"/>
    <property type="molecule type" value="Genomic_DNA"/>
</dbReference>
<protein>
    <submittedName>
        <fullName evidence="1">Uncharacterized protein</fullName>
    </submittedName>
</protein>
<keyword evidence="2" id="KW-1185">Reference proteome</keyword>
<name>A0A4Q7NTG0_9FLAO</name>
<evidence type="ECO:0000313" key="1">
    <source>
        <dbReference type="EMBL" id="RZS90431.1"/>
    </source>
</evidence>
<sequence>MKKHKILFSFLALLTLLVVIVGNYSCERDDICPPGTPTTPLLIIKFFDNITRIDPKAPENLSIKAVDVEELFVSEFNQDSIGIPLKTNVLITEFEFTIEQEETTNTDTLSFEYTPVEEYVNSACGFRVTFEGLTNSLVAEDGGTNWIKEIVIQEPNVTDETITHIYIYH</sequence>
<dbReference type="Proteomes" id="UP000292262">
    <property type="component" value="Unassembled WGS sequence"/>
</dbReference>
<dbReference type="InterPro" id="IPR045607">
    <property type="entry name" value="DUF6452"/>
</dbReference>
<dbReference type="Pfam" id="PF20050">
    <property type="entry name" value="DUF6452"/>
    <property type="match status" value="1"/>
</dbReference>
<accession>A0A4Q7NTG0</accession>
<gene>
    <name evidence="1" type="ORF">EV197_3416</name>
</gene>
<evidence type="ECO:0000313" key="2">
    <source>
        <dbReference type="Proteomes" id="UP000292262"/>
    </source>
</evidence>